<feature type="signal peptide" evidence="2">
    <location>
        <begin position="1"/>
        <end position="17"/>
    </location>
</feature>
<sequence length="295" mass="31713">MRLFLALGLLLTLPLYSQDTIFPVYTTDIPCFTDRPLLVRYDSAIGAMLTDVSVPQLHYYAPVPRAGTGKAVMIVPGGGYAIEAWDHEGVDIARYLSAHGYHAFVLSHRLPARLTGSCQSTAALSDAQAGIRRIRTLADSLGYGNDHVGIMGFSAGGHLAGSASVHAEIADGVTTRPDFSILVYPVTRMNRERNGHPGSQLNLLGEAPSEEALRYYNLPENVDSLTPPTLLIHASDDTGVLPENSLAYYRALVEHGVGADLRMYATGGHGFGSARERPGPVAGWLEEVTTWLAAQ</sequence>
<keyword evidence="5" id="KW-1185">Reference proteome</keyword>
<proteinExistence type="predicted"/>
<dbReference type="InterPro" id="IPR049492">
    <property type="entry name" value="BD-FAE-like_dom"/>
</dbReference>
<dbReference type="Pfam" id="PF20434">
    <property type="entry name" value="BD-FAE"/>
    <property type="match status" value="1"/>
</dbReference>
<name>A0A2S6I080_9BACT</name>
<evidence type="ECO:0000256" key="2">
    <source>
        <dbReference type="SAM" id="SignalP"/>
    </source>
</evidence>
<evidence type="ECO:0000313" key="4">
    <source>
        <dbReference type="EMBL" id="PPK84273.1"/>
    </source>
</evidence>
<comment type="caution">
    <text evidence="4">The sequence shown here is derived from an EMBL/GenBank/DDBJ whole genome shotgun (WGS) entry which is preliminary data.</text>
</comment>
<organism evidence="4 5">
    <name type="scientific">Neolewinella xylanilytica</name>
    <dbReference type="NCBI Taxonomy" id="1514080"/>
    <lineage>
        <taxon>Bacteria</taxon>
        <taxon>Pseudomonadati</taxon>
        <taxon>Bacteroidota</taxon>
        <taxon>Saprospiria</taxon>
        <taxon>Saprospirales</taxon>
        <taxon>Lewinellaceae</taxon>
        <taxon>Neolewinella</taxon>
    </lineage>
</organism>
<dbReference type="PANTHER" id="PTHR48081">
    <property type="entry name" value="AB HYDROLASE SUPERFAMILY PROTEIN C4A8.06C"/>
    <property type="match status" value="1"/>
</dbReference>
<dbReference type="EMBL" id="PTJC01000008">
    <property type="protein sequence ID" value="PPK84273.1"/>
    <property type="molecule type" value="Genomic_DNA"/>
</dbReference>
<dbReference type="InterPro" id="IPR029058">
    <property type="entry name" value="AB_hydrolase_fold"/>
</dbReference>
<dbReference type="OrthoDB" id="9794725at2"/>
<reference evidence="4 5" key="1">
    <citation type="submission" date="2018-02" db="EMBL/GenBank/DDBJ databases">
        <title>Genomic Encyclopedia of Archaeal and Bacterial Type Strains, Phase II (KMG-II): from individual species to whole genera.</title>
        <authorList>
            <person name="Goeker M."/>
        </authorList>
    </citation>
    <scope>NUCLEOTIDE SEQUENCE [LARGE SCALE GENOMIC DNA]</scope>
    <source>
        <strain evidence="4 5">DSM 29526</strain>
    </source>
</reference>
<dbReference type="GO" id="GO:0016787">
    <property type="term" value="F:hydrolase activity"/>
    <property type="evidence" value="ECO:0007669"/>
    <property type="project" value="UniProtKB-KW"/>
</dbReference>
<evidence type="ECO:0000256" key="1">
    <source>
        <dbReference type="ARBA" id="ARBA00022801"/>
    </source>
</evidence>
<evidence type="ECO:0000313" key="5">
    <source>
        <dbReference type="Proteomes" id="UP000237662"/>
    </source>
</evidence>
<feature type="domain" description="BD-FAE-like" evidence="3">
    <location>
        <begin position="60"/>
        <end position="251"/>
    </location>
</feature>
<accession>A0A2S6I080</accession>
<dbReference type="InterPro" id="IPR050300">
    <property type="entry name" value="GDXG_lipolytic_enzyme"/>
</dbReference>
<keyword evidence="1" id="KW-0378">Hydrolase</keyword>
<protein>
    <submittedName>
        <fullName evidence="4">Acetyl esterase/lipase</fullName>
    </submittedName>
</protein>
<gene>
    <name evidence="4" type="ORF">CLV84_4042</name>
</gene>
<dbReference type="Proteomes" id="UP000237662">
    <property type="component" value="Unassembled WGS sequence"/>
</dbReference>
<dbReference type="RefSeq" id="WP_104421607.1">
    <property type="nucleotide sequence ID" value="NZ_PTJC01000008.1"/>
</dbReference>
<dbReference type="SUPFAM" id="SSF53474">
    <property type="entry name" value="alpha/beta-Hydrolases"/>
    <property type="match status" value="1"/>
</dbReference>
<dbReference type="Gene3D" id="3.40.50.1820">
    <property type="entry name" value="alpha/beta hydrolase"/>
    <property type="match status" value="1"/>
</dbReference>
<keyword evidence="2" id="KW-0732">Signal</keyword>
<evidence type="ECO:0000259" key="3">
    <source>
        <dbReference type="Pfam" id="PF20434"/>
    </source>
</evidence>
<dbReference type="PANTHER" id="PTHR48081:SF6">
    <property type="entry name" value="PEPTIDASE S9 PROLYL OLIGOPEPTIDASE CATALYTIC DOMAIN-CONTAINING PROTEIN"/>
    <property type="match status" value="1"/>
</dbReference>
<feature type="chain" id="PRO_5015518143" evidence="2">
    <location>
        <begin position="18"/>
        <end position="295"/>
    </location>
</feature>
<dbReference type="AlphaFoldDB" id="A0A2S6I080"/>